<reference evidence="1" key="1">
    <citation type="submission" date="2021-06" db="EMBL/GenBank/DDBJ databases">
        <authorList>
            <person name="Kallberg Y."/>
            <person name="Tangrot J."/>
            <person name="Rosling A."/>
        </authorList>
    </citation>
    <scope>NUCLEOTIDE SEQUENCE</scope>
    <source>
        <strain evidence="1">AU212A</strain>
    </source>
</reference>
<sequence>KFMVRNVTEKEKPKFERLLLRMTISNGWAFQWTRDPATREFFEFLNPNLVLPGWDALSNRILNSESVNLDMSREQKLKEDSIGVTLAFDGWKNVLKQHIFGSLFILSSGEVLIWDTIDVSSERERMIEIIPKVEFMIKDASKIGANLSAIVSDSAPAYSGEIFKESNEFKTASKKAITIVAYFNNAIHSYFIGKLREIQKQIYNNYITLICLADTQWNSYCYCFKSLLKSRQALRNLAIAHELPLDTLTYDSDDETNQASIHLDELYLPQKITSILLSDSFWQSITRLYPLLHPYCKALDKLQSDTARLNEVLQAFGGILKMWKEYSDQYLAQCIILRLEQRWKQWEQPLLLLAFLLNLNIRDIWFNSNTENLNFTYIARFITYYYKAWFGHQPTCILLEYKKYRKCNYLFDRPTYEQFEGNILGFWEFASSSVKELGPLAVRLFGICINVASVERLWSSMGFLYTNKRNRLPTNMLLSNKLTNSNELTELNELNNLSELTELNRLNENDSNELDEEENNLEDIEPHDLDITTLDN</sequence>
<feature type="non-terminal residue" evidence="1">
    <location>
        <position position="1"/>
    </location>
</feature>
<evidence type="ECO:0000313" key="2">
    <source>
        <dbReference type="Proteomes" id="UP000789860"/>
    </source>
</evidence>
<organism evidence="1 2">
    <name type="scientific">Scutellospora calospora</name>
    <dbReference type="NCBI Taxonomy" id="85575"/>
    <lineage>
        <taxon>Eukaryota</taxon>
        <taxon>Fungi</taxon>
        <taxon>Fungi incertae sedis</taxon>
        <taxon>Mucoromycota</taxon>
        <taxon>Glomeromycotina</taxon>
        <taxon>Glomeromycetes</taxon>
        <taxon>Diversisporales</taxon>
        <taxon>Gigasporaceae</taxon>
        <taxon>Scutellospora</taxon>
    </lineage>
</organism>
<protein>
    <submittedName>
        <fullName evidence="1">6411_t:CDS:1</fullName>
    </submittedName>
</protein>
<proteinExistence type="predicted"/>
<dbReference type="Proteomes" id="UP000789860">
    <property type="component" value="Unassembled WGS sequence"/>
</dbReference>
<keyword evidence="2" id="KW-1185">Reference proteome</keyword>
<accession>A0ACA9M8F6</accession>
<dbReference type="EMBL" id="CAJVPM010010197">
    <property type="protein sequence ID" value="CAG8570871.1"/>
    <property type="molecule type" value="Genomic_DNA"/>
</dbReference>
<evidence type="ECO:0000313" key="1">
    <source>
        <dbReference type="EMBL" id="CAG8570871.1"/>
    </source>
</evidence>
<comment type="caution">
    <text evidence="1">The sequence shown here is derived from an EMBL/GenBank/DDBJ whole genome shotgun (WGS) entry which is preliminary data.</text>
</comment>
<gene>
    <name evidence="1" type="ORF">SCALOS_LOCUS5845</name>
</gene>
<name>A0ACA9M8F6_9GLOM</name>